<evidence type="ECO:0008006" key="3">
    <source>
        <dbReference type="Google" id="ProtNLM"/>
    </source>
</evidence>
<protein>
    <recommendedName>
        <fullName evidence="3">Mobile element protein</fullName>
    </recommendedName>
</protein>
<dbReference type="AlphaFoldDB" id="A0A533Q629"/>
<evidence type="ECO:0000313" key="1">
    <source>
        <dbReference type="EMBL" id="TLD40028.1"/>
    </source>
</evidence>
<proteinExistence type="predicted"/>
<comment type="caution">
    <text evidence="1">The sequence shown here is derived from an EMBL/GenBank/DDBJ whole genome shotgun (WGS) entry which is preliminary data.</text>
</comment>
<name>A0A533Q629_9BACT</name>
<evidence type="ECO:0000313" key="2">
    <source>
        <dbReference type="Proteomes" id="UP000319783"/>
    </source>
</evidence>
<reference evidence="1 2" key="1">
    <citation type="submission" date="2019-04" db="EMBL/GenBank/DDBJ databases">
        <title>Genome of a novel bacterium Candidatus Jettenia ecosi reconstructed from metagenome of an anammox bioreactor.</title>
        <authorList>
            <person name="Mardanov A.V."/>
            <person name="Beletsky A.V."/>
            <person name="Ravin N.V."/>
            <person name="Botchkova E.A."/>
            <person name="Litti Y.V."/>
            <person name="Nozhevnikova A.N."/>
        </authorList>
    </citation>
    <scope>NUCLEOTIDE SEQUENCE [LARGE SCALE GENOMIC DNA]</scope>
    <source>
        <strain evidence="1">J2</strain>
    </source>
</reference>
<gene>
    <name evidence="1" type="ORF">JETT_3711</name>
</gene>
<dbReference type="Proteomes" id="UP000319783">
    <property type="component" value="Unassembled WGS sequence"/>
</dbReference>
<dbReference type="EMBL" id="SULG01000143">
    <property type="protein sequence ID" value="TLD40028.1"/>
    <property type="molecule type" value="Genomic_DNA"/>
</dbReference>
<accession>A0A533Q629</accession>
<organism evidence="1 2">
    <name type="scientific">Candidatus Jettenia ecosi</name>
    <dbReference type="NCBI Taxonomy" id="2494326"/>
    <lineage>
        <taxon>Bacteria</taxon>
        <taxon>Pseudomonadati</taxon>
        <taxon>Planctomycetota</taxon>
        <taxon>Candidatus Brocadiia</taxon>
        <taxon>Candidatus Brocadiales</taxon>
        <taxon>Candidatus Brocadiaceae</taxon>
        <taxon>Candidatus Jettenia</taxon>
    </lineage>
</organism>
<sequence length="38" mass="4524">MNRFRRLLIRWGERAENYPAFLELACAFISFRAAMVFG</sequence>